<reference evidence="2" key="3">
    <citation type="submission" date="2020-02" db="EMBL/GenBank/DDBJ databases">
        <authorList>
            <person name="Sarangi A.N."/>
            <person name="Ghosh S."/>
            <person name="Mukherjee M."/>
            <person name="Tripathy S."/>
        </authorList>
    </citation>
    <scope>NUCLEOTIDE SEQUENCE</scope>
    <source>
        <strain evidence="2">BDU141951</strain>
    </source>
</reference>
<name>A0A0C1VE26_9CYAN</name>
<dbReference type="AlphaFoldDB" id="A0A0C1VE26"/>
<dbReference type="PANTHER" id="PTHR47485:SF1">
    <property type="entry name" value="THYLAKOID LUMENAL 17.4 KDA PROTEIN, CHLOROPLASTIC"/>
    <property type="match status" value="1"/>
</dbReference>
<sequence>MVAVQRWLILLVMGILSLVWMPSVALAQANNYAPPLSFSNAELRGRDFRGQNLQAAEFSNANLSEADFTGADARGAIFSASVARETNFHGVDFSTGMLDSSNFTGADFSDALLIDTIMLRSTFDDADITGADFSGALLDGVQFRNLCAIASGTNPQTGVATRDSLGCR</sequence>
<dbReference type="PANTHER" id="PTHR47485">
    <property type="entry name" value="THYLAKOID LUMENAL 17.4 KDA PROTEIN, CHLOROPLASTIC"/>
    <property type="match status" value="1"/>
</dbReference>
<dbReference type="Pfam" id="PF00805">
    <property type="entry name" value="Pentapeptide"/>
    <property type="match status" value="2"/>
</dbReference>
<evidence type="ECO:0000256" key="1">
    <source>
        <dbReference type="ARBA" id="ARBA00022737"/>
    </source>
</evidence>
<dbReference type="SUPFAM" id="SSF141571">
    <property type="entry name" value="Pentapeptide repeat-like"/>
    <property type="match status" value="1"/>
</dbReference>
<reference evidence="2" key="1">
    <citation type="submission" date="2014-11" db="EMBL/GenBank/DDBJ databases">
        <authorList>
            <person name="Malar M.C."/>
            <person name="Sen D."/>
            <person name="Tripathy S."/>
        </authorList>
    </citation>
    <scope>NUCLEOTIDE SEQUENCE</scope>
    <source>
        <strain evidence="2">BDU141951</strain>
    </source>
</reference>
<protein>
    <submittedName>
        <fullName evidence="2">Pentapeptide repeat-containing protein</fullName>
    </submittedName>
</protein>
<evidence type="ECO:0000313" key="2">
    <source>
        <dbReference type="EMBL" id="NEV65830.1"/>
    </source>
</evidence>
<dbReference type="InterPro" id="IPR001646">
    <property type="entry name" value="5peptide_repeat"/>
</dbReference>
<proteinExistence type="predicted"/>
<comment type="caution">
    <text evidence="2">The sequence shown here is derived from an EMBL/GenBank/DDBJ whole genome shotgun (WGS) entry which is preliminary data.</text>
</comment>
<keyword evidence="1" id="KW-0677">Repeat</keyword>
<dbReference type="Gene3D" id="2.160.20.80">
    <property type="entry name" value="E3 ubiquitin-protein ligase SopA"/>
    <property type="match status" value="1"/>
</dbReference>
<accession>A0A0C1VE26</accession>
<organism evidence="2">
    <name type="scientific">Lyngbya confervoides BDU141951</name>
    <dbReference type="NCBI Taxonomy" id="1574623"/>
    <lineage>
        <taxon>Bacteria</taxon>
        <taxon>Bacillati</taxon>
        <taxon>Cyanobacteriota</taxon>
        <taxon>Cyanophyceae</taxon>
        <taxon>Oscillatoriophycideae</taxon>
        <taxon>Oscillatoriales</taxon>
        <taxon>Microcoleaceae</taxon>
        <taxon>Lyngbya</taxon>
    </lineage>
</organism>
<gene>
    <name evidence="2" type="ORF">QQ91_001725</name>
</gene>
<dbReference type="EMBL" id="JTHE02000002">
    <property type="protein sequence ID" value="NEV65830.1"/>
    <property type="molecule type" value="Genomic_DNA"/>
</dbReference>
<reference evidence="2" key="2">
    <citation type="journal article" date="2015" name="Genome Announc.">
        <title>Draft Genome Sequence of Filamentous Marine Cyanobacterium Lyngbya confervoides Strain BDU141951.</title>
        <authorList>
            <person name="Chandrababunaidu M.M."/>
            <person name="Sen D."/>
            <person name="Tripathy S."/>
        </authorList>
    </citation>
    <scope>NUCLEOTIDE SEQUENCE</scope>
    <source>
        <strain evidence="2">BDU141951</strain>
    </source>
</reference>